<evidence type="ECO:0000313" key="4">
    <source>
        <dbReference type="Proteomes" id="UP000281708"/>
    </source>
</evidence>
<organism evidence="3 4">
    <name type="scientific">Nocardioides mangrovicus</name>
    <dbReference type="NCBI Taxonomy" id="2478913"/>
    <lineage>
        <taxon>Bacteria</taxon>
        <taxon>Bacillati</taxon>
        <taxon>Actinomycetota</taxon>
        <taxon>Actinomycetes</taxon>
        <taxon>Propionibacteriales</taxon>
        <taxon>Nocardioidaceae</taxon>
        <taxon>Nocardioides</taxon>
    </lineage>
</organism>
<sequence>MVGAVAAALVVLAVSAPSQAGIDPNPTPNPDPDPVSQSQGATDSGGTATADSGGCHLVSTPQSLGSYCPGGESDTASIKAIMGKEKFKKCWDDPMSAEDQALTGYYDAPDEVPPRWGYWERCLMGIDDDLTVHPPIYLRQTAEYIYDQSKIRRIGDNERKLLVFTNHTIPYPVAVVSPTTSPRVNQWLSFFDGQPAKDVDGVTEHQVTVTALGQTLVAKEEKIVVRPRGTNDDDSISCPGSGHKAVAGETPVAGGNCWYRYPRSSAGQPDDKYPVRITAYWTVYLNGARFNSFQKSTTANIPVTEIQAINVS</sequence>
<feature type="compositionally biased region" description="Polar residues" evidence="1">
    <location>
        <begin position="35"/>
        <end position="50"/>
    </location>
</feature>
<feature type="region of interest" description="Disordered" evidence="1">
    <location>
        <begin position="18"/>
        <end position="55"/>
    </location>
</feature>
<evidence type="ECO:0000313" key="3">
    <source>
        <dbReference type="EMBL" id="RLV47853.1"/>
    </source>
</evidence>
<proteinExistence type="predicted"/>
<feature type="signal peptide" evidence="2">
    <location>
        <begin position="1"/>
        <end position="20"/>
    </location>
</feature>
<feature type="chain" id="PRO_5039561807" description="Secreted protein" evidence="2">
    <location>
        <begin position="21"/>
        <end position="312"/>
    </location>
</feature>
<keyword evidence="2" id="KW-0732">Signal</keyword>
<comment type="caution">
    <text evidence="3">The sequence shown here is derived from an EMBL/GenBank/DDBJ whole genome shotgun (WGS) entry which is preliminary data.</text>
</comment>
<dbReference type="AlphaFoldDB" id="A0A3L8NZ61"/>
<reference evidence="3 4" key="1">
    <citation type="submission" date="2018-10" db="EMBL/GenBank/DDBJ databases">
        <title>Marmoricola sp. 4Q3S-7 whole genome shotgun sequence.</title>
        <authorList>
            <person name="Li F."/>
        </authorList>
    </citation>
    <scope>NUCLEOTIDE SEQUENCE [LARGE SCALE GENOMIC DNA]</scope>
    <source>
        <strain evidence="3 4">4Q3S-7</strain>
    </source>
</reference>
<name>A0A3L8NZ61_9ACTN</name>
<evidence type="ECO:0000256" key="2">
    <source>
        <dbReference type="SAM" id="SignalP"/>
    </source>
</evidence>
<dbReference type="Proteomes" id="UP000281708">
    <property type="component" value="Unassembled WGS sequence"/>
</dbReference>
<accession>A0A3L8NZ61</accession>
<evidence type="ECO:0000256" key="1">
    <source>
        <dbReference type="SAM" id="MobiDB-lite"/>
    </source>
</evidence>
<evidence type="ECO:0008006" key="5">
    <source>
        <dbReference type="Google" id="ProtNLM"/>
    </source>
</evidence>
<gene>
    <name evidence="3" type="ORF">D9V37_17195</name>
</gene>
<keyword evidence="4" id="KW-1185">Reference proteome</keyword>
<protein>
    <recommendedName>
        <fullName evidence="5">Secreted protein</fullName>
    </recommendedName>
</protein>
<dbReference type="EMBL" id="RDBE01000010">
    <property type="protein sequence ID" value="RLV47853.1"/>
    <property type="molecule type" value="Genomic_DNA"/>
</dbReference>